<keyword evidence="1" id="KW-0805">Transcription regulation</keyword>
<dbReference type="AlphaFoldDB" id="A0A9D1FWB3"/>
<evidence type="ECO:0000256" key="1">
    <source>
        <dbReference type="ARBA" id="ARBA00023015"/>
    </source>
</evidence>
<dbReference type="PANTHER" id="PTHR44688">
    <property type="entry name" value="DNA-BINDING TRANSCRIPTIONAL ACTIVATOR DEVR_DOSR"/>
    <property type="match status" value="1"/>
</dbReference>
<evidence type="ECO:0000256" key="3">
    <source>
        <dbReference type="ARBA" id="ARBA00023163"/>
    </source>
</evidence>
<gene>
    <name evidence="5" type="ORF">IAD41_06035</name>
</gene>
<accession>A0A9D1FWB3</accession>
<dbReference type="InterPro" id="IPR016032">
    <property type="entry name" value="Sig_transdc_resp-reg_C-effctor"/>
</dbReference>
<feature type="domain" description="HTH luxR-type" evidence="4">
    <location>
        <begin position="1"/>
        <end position="66"/>
    </location>
</feature>
<dbReference type="CDD" id="cd06170">
    <property type="entry name" value="LuxR_C_like"/>
    <property type="match status" value="1"/>
</dbReference>
<reference evidence="5" key="2">
    <citation type="journal article" date="2021" name="PeerJ">
        <title>Extensive microbial diversity within the chicken gut microbiome revealed by metagenomics and culture.</title>
        <authorList>
            <person name="Gilroy R."/>
            <person name="Ravi A."/>
            <person name="Getino M."/>
            <person name="Pursley I."/>
            <person name="Horton D.L."/>
            <person name="Alikhan N.F."/>
            <person name="Baker D."/>
            <person name="Gharbi K."/>
            <person name="Hall N."/>
            <person name="Watson M."/>
            <person name="Adriaenssens E.M."/>
            <person name="Foster-Nyarko E."/>
            <person name="Jarju S."/>
            <person name="Secka A."/>
            <person name="Antonio M."/>
            <person name="Oren A."/>
            <person name="Chaudhuri R.R."/>
            <person name="La Ragione R."/>
            <person name="Hildebrand F."/>
            <person name="Pallen M.J."/>
        </authorList>
    </citation>
    <scope>NUCLEOTIDE SEQUENCE</scope>
    <source>
        <strain evidence="5">CHK152-2994</strain>
    </source>
</reference>
<evidence type="ECO:0000259" key="4">
    <source>
        <dbReference type="PROSITE" id="PS50043"/>
    </source>
</evidence>
<dbReference type="GO" id="GO:0003677">
    <property type="term" value="F:DNA binding"/>
    <property type="evidence" value="ECO:0007669"/>
    <property type="project" value="UniProtKB-KW"/>
</dbReference>
<dbReference type="Gene3D" id="1.10.10.10">
    <property type="entry name" value="Winged helix-like DNA-binding domain superfamily/Winged helix DNA-binding domain"/>
    <property type="match status" value="1"/>
</dbReference>
<proteinExistence type="predicted"/>
<keyword evidence="2" id="KW-0238">DNA-binding</keyword>
<dbReference type="EMBL" id="DVJO01000132">
    <property type="protein sequence ID" value="HIS83145.1"/>
    <property type="molecule type" value="Genomic_DNA"/>
</dbReference>
<organism evidence="5 6">
    <name type="scientific">Candidatus Scatenecus faecavium</name>
    <dbReference type="NCBI Taxonomy" id="2840915"/>
    <lineage>
        <taxon>Bacteria</taxon>
        <taxon>Candidatus Scatenecus</taxon>
    </lineage>
</organism>
<protein>
    <submittedName>
        <fullName evidence="5">Response regulator transcription factor</fullName>
    </submittedName>
</protein>
<dbReference type="SUPFAM" id="SSF46894">
    <property type="entry name" value="C-terminal effector domain of the bipartite response regulators"/>
    <property type="match status" value="1"/>
</dbReference>
<keyword evidence="3" id="KW-0804">Transcription</keyword>
<evidence type="ECO:0000313" key="6">
    <source>
        <dbReference type="Proteomes" id="UP000824139"/>
    </source>
</evidence>
<evidence type="ECO:0000313" key="5">
    <source>
        <dbReference type="EMBL" id="HIS83145.1"/>
    </source>
</evidence>
<reference evidence="5" key="1">
    <citation type="submission" date="2020-10" db="EMBL/GenBank/DDBJ databases">
        <authorList>
            <person name="Gilroy R."/>
        </authorList>
    </citation>
    <scope>NUCLEOTIDE SEQUENCE</scope>
    <source>
        <strain evidence="5">CHK152-2994</strain>
    </source>
</reference>
<dbReference type="InterPro" id="IPR036388">
    <property type="entry name" value="WH-like_DNA-bd_sf"/>
</dbReference>
<dbReference type="Pfam" id="PF00196">
    <property type="entry name" value="GerE"/>
    <property type="match status" value="1"/>
</dbReference>
<dbReference type="SMART" id="SM00421">
    <property type="entry name" value="HTH_LUXR"/>
    <property type="match status" value="1"/>
</dbReference>
<dbReference type="PROSITE" id="PS50043">
    <property type="entry name" value="HTH_LUXR_2"/>
    <property type="match status" value="1"/>
</dbReference>
<dbReference type="InterPro" id="IPR000792">
    <property type="entry name" value="Tscrpt_reg_LuxR_C"/>
</dbReference>
<dbReference type="GO" id="GO:0006355">
    <property type="term" value="P:regulation of DNA-templated transcription"/>
    <property type="evidence" value="ECO:0007669"/>
    <property type="project" value="InterPro"/>
</dbReference>
<name>A0A9D1FWB3_9BACT</name>
<dbReference type="PROSITE" id="PS00622">
    <property type="entry name" value="HTH_LUXR_1"/>
    <property type="match status" value="1"/>
</dbReference>
<sequence length="72" mass="8041">MNESSINLTGREKDVLKLMIAGYSNPQISEKLLISLSTVKAHVSAIIDKFGVTNRTEVTREAFKRGFIDNDE</sequence>
<dbReference type="PRINTS" id="PR00038">
    <property type="entry name" value="HTHLUXR"/>
</dbReference>
<comment type="caution">
    <text evidence="5">The sequence shown here is derived from an EMBL/GenBank/DDBJ whole genome shotgun (WGS) entry which is preliminary data.</text>
</comment>
<dbReference type="PANTHER" id="PTHR44688:SF16">
    <property type="entry name" value="DNA-BINDING TRANSCRIPTIONAL ACTIVATOR DEVR_DOSR"/>
    <property type="match status" value="1"/>
</dbReference>
<dbReference type="Proteomes" id="UP000824139">
    <property type="component" value="Unassembled WGS sequence"/>
</dbReference>
<evidence type="ECO:0000256" key="2">
    <source>
        <dbReference type="ARBA" id="ARBA00023125"/>
    </source>
</evidence>